<dbReference type="InterPro" id="IPR023232">
    <property type="entry name" value="Glyco_hydro_2_AS"/>
</dbReference>
<comment type="similarity">
    <text evidence="3 10">Belongs to the glycosyl hydrolase 2 family.</text>
</comment>
<dbReference type="EC" id="3.2.1.23" evidence="5 10"/>
<feature type="domain" description="Beta galactosidase small chain/" evidence="11">
    <location>
        <begin position="778"/>
        <end position="1053"/>
    </location>
</feature>
<dbReference type="InterPro" id="IPR050347">
    <property type="entry name" value="Bact_Beta-galactosidase"/>
</dbReference>
<dbReference type="InterPro" id="IPR011013">
    <property type="entry name" value="Gal_mutarotase_sf_dom"/>
</dbReference>
<dbReference type="PANTHER" id="PTHR46323">
    <property type="entry name" value="BETA-GALACTOSIDASE"/>
    <property type="match status" value="1"/>
</dbReference>
<keyword evidence="8 10" id="KW-0326">Glycosidase</keyword>
<dbReference type="EMBL" id="JBHTJH010000004">
    <property type="protein sequence ID" value="MFD0861409.1"/>
    <property type="molecule type" value="Genomic_DNA"/>
</dbReference>
<protein>
    <recommendedName>
        <fullName evidence="5 10">Beta-galactosidase</fullName>
        <ecNumber evidence="5 10">3.2.1.23</ecNumber>
    </recommendedName>
    <alternativeName>
        <fullName evidence="9 10">Lactase</fullName>
    </alternativeName>
</protein>
<dbReference type="InterPro" id="IPR036156">
    <property type="entry name" value="Beta-gal/glucu_dom_sf"/>
</dbReference>
<dbReference type="InterPro" id="IPR032312">
    <property type="entry name" value="LacZ_4"/>
</dbReference>
<evidence type="ECO:0000259" key="11">
    <source>
        <dbReference type="SMART" id="SM01038"/>
    </source>
</evidence>
<dbReference type="InterPro" id="IPR017853">
    <property type="entry name" value="GH"/>
</dbReference>
<reference evidence="13" key="1">
    <citation type="journal article" date="2019" name="Int. J. Syst. Evol. Microbiol.">
        <title>The Global Catalogue of Microorganisms (GCM) 10K type strain sequencing project: providing services to taxonomists for standard genome sequencing and annotation.</title>
        <authorList>
            <consortium name="The Broad Institute Genomics Platform"/>
            <consortium name="The Broad Institute Genome Sequencing Center for Infectious Disease"/>
            <person name="Wu L."/>
            <person name="Ma J."/>
        </authorList>
    </citation>
    <scope>NUCLEOTIDE SEQUENCE [LARGE SCALE GENOMIC DNA]</scope>
    <source>
        <strain evidence="13">CCUG 62952</strain>
    </source>
</reference>
<dbReference type="PRINTS" id="PR00132">
    <property type="entry name" value="GLHYDRLASE2"/>
</dbReference>
<dbReference type="Gene3D" id="3.20.20.80">
    <property type="entry name" value="Glycosidases"/>
    <property type="match status" value="1"/>
</dbReference>
<dbReference type="SUPFAM" id="SSF49303">
    <property type="entry name" value="beta-Galactosidase/glucuronidase domain"/>
    <property type="match status" value="2"/>
</dbReference>
<dbReference type="GO" id="GO:0016787">
    <property type="term" value="F:hydrolase activity"/>
    <property type="evidence" value="ECO:0007669"/>
    <property type="project" value="UniProtKB-KW"/>
</dbReference>
<dbReference type="Gene3D" id="2.60.40.10">
    <property type="entry name" value="Immunoglobulins"/>
    <property type="match status" value="2"/>
</dbReference>
<dbReference type="Pfam" id="PF02836">
    <property type="entry name" value="Glyco_hydro_2_C"/>
    <property type="match status" value="1"/>
</dbReference>
<dbReference type="InterPro" id="IPR008979">
    <property type="entry name" value="Galactose-bd-like_sf"/>
</dbReference>
<gene>
    <name evidence="12" type="ORF">ACFQ1M_04265</name>
</gene>
<evidence type="ECO:0000256" key="1">
    <source>
        <dbReference type="ARBA" id="ARBA00001412"/>
    </source>
</evidence>
<accession>A0ABW3CX18</accession>
<dbReference type="InterPro" id="IPR023230">
    <property type="entry name" value="Glyco_hydro_2_CS"/>
</dbReference>
<dbReference type="SUPFAM" id="SSF51445">
    <property type="entry name" value="(Trans)glycosidases"/>
    <property type="match status" value="1"/>
</dbReference>
<dbReference type="PROSITE" id="PS00719">
    <property type="entry name" value="GLYCOSYL_HYDROL_F2_1"/>
    <property type="match status" value="1"/>
</dbReference>
<dbReference type="PROSITE" id="PS00608">
    <property type="entry name" value="GLYCOSYL_HYDROL_F2_2"/>
    <property type="match status" value="1"/>
</dbReference>
<dbReference type="SUPFAM" id="SSF49785">
    <property type="entry name" value="Galactose-binding domain-like"/>
    <property type="match status" value="1"/>
</dbReference>
<evidence type="ECO:0000256" key="10">
    <source>
        <dbReference type="RuleBase" id="RU361154"/>
    </source>
</evidence>
<comment type="caution">
    <text evidence="12">The sequence shown here is derived from an EMBL/GenBank/DDBJ whole genome shotgun (WGS) entry which is preliminary data.</text>
</comment>
<dbReference type="SMART" id="SM01038">
    <property type="entry name" value="Bgal_small_N"/>
    <property type="match status" value="1"/>
</dbReference>
<evidence type="ECO:0000256" key="9">
    <source>
        <dbReference type="ARBA" id="ARBA00032230"/>
    </source>
</evidence>
<dbReference type="Pfam" id="PF02929">
    <property type="entry name" value="Bgal_small_N"/>
    <property type="match status" value="1"/>
</dbReference>
<dbReference type="Gene3D" id="2.70.98.10">
    <property type="match status" value="1"/>
</dbReference>
<comment type="cofactor">
    <cofactor evidence="2">
        <name>Ca(2+)</name>
        <dbReference type="ChEBI" id="CHEBI:29108"/>
    </cofactor>
</comment>
<dbReference type="InterPro" id="IPR006102">
    <property type="entry name" value="Ig-like_GH2"/>
</dbReference>
<keyword evidence="13" id="KW-1185">Reference proteome</keyword>
<evidence type="ECO:0000256" key="5">
    <source>
        <dbReference type="ARBA" id="ARBA00012756"/>
    </source>
</evidence>
<name>A0ABW3CX18_9FLAO</name>
<evidence type="ECO:0000256" key="2">
    <source>
        <dbReference type="ARBA" id="ARBA00001913"/>
    </source>
</evidence>
<evidence type="ECO:0000256" key="6">
    <source>
        <dbReference type="ARBA" id="ARBA00022801"/>
    </source>
</evidence>
<evidence type="ECO:0000256" key="4">
    <source>
        <dbReference type="ARBA" id="ARBA00011245"/>
    </source>
</evidence>
<comment type="subunit">
    <text evidence="4">Monomer.</text>
</comment>
<keyword evidence="7" id="KW-0106">Calcium</keyword>
<keyword evidence="6 10" id="KW-0378">Hydrolase</keyword>
<dbReference type="Pfam" id="PF00703">
    <property type="entry name" value="Glyco_hydro_2"/>
    <property type="match status" value="1"/>
</dbReference>
<evidence type="ECO:0000256" key="3">
    <source>
        <dbReference type="ARBA" id="ARBA00007401"/>
    </source>
</evidence>
<comment type="catalytic activity">
    <reaction evidence="1 10">
        <text>Hydrolysis of terminal non-reducing beta-D-galactose residues in beta-D-galactosides.</text>
        <dbReference type="EC" id="3.2.1.23"/>
    </reaction>
</comment>
<dbReference type="Gene3D" id="2.60.120.260">
    <property type="entry name" value="Galactose-binding domain-like"/>
    <property type="match status" value="1"/>
</dbReference>
<evidence type="ECO:0000313" key="12">
    <source>
        <dbReference type="EMBL" id="MFD0861409.1"/>
    </source>
</evidence>
<dbReference type="InterPro" id="IPR014718">
    <property type="entry name" value="GH-type_carb-bd"/>
</dbReference>
<dbReference type="InterPro" id="IPR004199">
    <property type="entry name" value="B-gal_small/dom_5"/>
</dbReference>
<dbReference type="PANTHER" id="PTHR46323:SF2">
    <property type="entry name" value="BETA-GALACTOSIDASE"/>
    <property type="match status" value="1"/>
</dbReference>
<dbReference type="InterPro" id="IPR006104">
    <property type="entry name" value="Glyco_hydro_2_N"/>
</dbReference>
<proteinExistence type="inferred from homology"/>
<dbReference type="Pfam" id="PF16353">
    <property type="entry name" value="LacZ_4"/>
    <property type="match status" value="1"/>
</dbReference>
<dbReference type="InterPro" id="IPR006103">
    <property type="entry name" value="Glyco_hydro_2_cat"/>
</dbReference>
<dbReference type="Proteomes" id="UP001596978">
    <property type="component" value="Unassembled WGS sequence"/>
</dbReference>
<dbReference type="InterPro" id="IPR006101">
    <property type="entry name" value="Glyco_hydro_2"/>
</dbReference>
<dbReference type="PROSITE" id="PS51257">
    <property type="entry name" value="PROKAR_LIPOPROTEIN"/>
    <property type="match status" value="1"/>
</dbReference>
<evidence type="ECO:0000313" key="13">
    <source>
        <dbReference type="Proteomes" id="UP001596978"/>
    </source>
</evidence>
<dbReference type="InterPro" id="IPR013783">
    <property type="entry name" value="Ig-like_fold"/>
</dbReference>
<sequence length="1069" mass="123344">MYFRQILFLSTIFLSCEALSFQDPELSHIEDPQVSSINRLPSRATSISYESEKAALLADRKSSKRYQSLNGEWKFSWAPIPEKAPKEFYSTDYDDSNWKTIPVPSNWELHGYGTAIYTNIRYPFTPVNPPYVPDDDNPTGSYRTTFEVPEDWKDMQITLQFGSVSSAFYVWVNGKKVGYAQDSMLPSEFDITPFIRPGENTVAVQVYRWSDGVYLEDQDHWRLSGIQRDVFITASPKVQLYDFFVKTDLDEVYRDAQLKIRPKIKIYEHQNFDGWKLEAQLFDETGNAVLKDKLSKDLNNIIYEYYNQRGKPKFGFFEANIANPKKWSAEKPNLYTLVLYLKDDKGKILEYRSTRVGFREVEIKDGELFVNGVSTLLYGVNRHDHDPVKGKVISEDLMIKDIVTMKQFNINAVRTSHYPNDPRWYELCDQYGIYLMDEANLETHQLGGYLSNQSAWGSSFLERATRMVERDKNHPSIIFWSLGNESGSGPNHQAMAGWIKNYDDTRFVHYEGAQTLNHDGKEFLKDPDYVDMMSRMYMPIEPMVKMANLESDNRAVIWCEYAHSMGNSTGNLFKFWDAIRSNKRMIGGYIWDWVDQGLLQKTDDGTPYYAYGGDMGDTKINDKNFCLNGIVNPDRTPQPALWECKKIFQPIEVKAADLEEATFEIENRHNFTNLNEFEMAWELQEDGKTIQQGNLIDLNIEPKSTKKTTLPIKKPRLEPGAEYFLRIGFRYKNNSMWAPRGHEVASQQFKLPYNLEAPAYNNRSKAKLKSDDLVSEIRFSTNNFSVVFDKRTGELTSYIYKKTPLITGGLTPQFWRPSTDNDRGGGRTLKKLAIWRDAGKKKALKSFDVKKINEQQYHVMSSYIIADGSALLDLNYIIFSDGMIKVQNTFSVVDDANLPILPKFGMQVQLAKDLDVFQWLGHGPHENYEDRKKGADIGLFTASVSSDYQSYIRPQESSNKTQVRWFTLTNDQGKGLYVAGVDDHLSVSAWPYTTEDIEGALHTYDLEKRNFITLNIDHKQMGVGGDDSWSMNALPHEEFRVPAKDYSYSYMIRPIDRPKITKRFSLPTR</sequence>
<evidence type="ECO:0000256" key="7">
    <source>
        <dbReference type="ARBA" id="ARBA00022837"/>
    </source>
</evidence>
<evidence type="ECO:0000256" key="8">
    <source>
        <dbReference type="ARBA" id="ARBA00023295"/>
    </source>
</evidence>
<dbReference type="Pfam" id="PF02837">
    <property type="entry name" value="Glyco_hydro_2_N"/>
    <property type="match status" value="1"/>
</dbReference>
<dbReference type="RefSeq" id="WP_386404371.1">
    <property type="nucleotide sequence ID" value="NZ_JBHTJH010000004.1"/>
</dbReference>
<dbReference type="SUPFAM" id="SSF74650">
    <property type="entry name" value="Galactose mutarotase-like"/>
    <property type="match status" value="1"/>
</dbReference>
<organism evidence="12 13">
    <name type="scientific">Sungkyunkwania multivorans</name>
    <dbReference type="NCBI Taxonomy" id="1173618"/>
    <lineage>
        <taxon>Bacteria</taxon>
        <taxon>Pseudomonadati</taxon>
        <taxon>Bacteroidota</taxon>
        <taxon>Flavobacteriia</taxon>
        <taxon>Flavobacteriales</taxon>
        <taxon>Flavobacteriaceae</taxon>
        <taxon>Sungkyunkwania</taxon>
    </lineage>
</organism>